<accession>A0A8H6ZAA1</accession>
<keyword evidence="2" id="KW-1185">Reference proteome</keyword>
<dbReference type="OrthoDB" id="10361423at2759"/>
<reference evidence="1" key="1">
    <citation type="submission" date="2020-05" db="EMBL/GenBank/DDBJ databases">
        <title>Mycena genomes resolve the evolution of fungal bioluminescence.</title>
        <authorList>
            <person name="Tsai I.J."/>
        </authorList>
    </citation>
    <scope>NUCLEOTIDE SEQUENCE</scope>
    <source>
        <strain evidence="1">160909Yilan</strain>
    </source>
</reference>
<comment type="caution">
    <text evidence="1">The sequence shown here is derived from an EMBL/GenBank/DDBJ whole genome shotgun (WGS) entry which is preliminary data.</text>
</comment>
<organism evidence="1 2">
    <name type="scientific">Mycena sanguinolenta</name>
    <dbReference type="NCBI Taxonomy" id="230812"/>
    <lineage>
        <taxon>Eukaryota</taxon>
        <taxon>Fungi</taxon>
        <taxon>Dikarya</taxon>
        <taxon>Basidiomycota</taxon>
        <taxon>Agaricomycotina</taxon>
        <taxon>Agaricomycetes</taxon>
        <taxon>Agaricomycetidae</taxon>
        <taxon>Agaricales</taxon>
        <taxon>Marasmiineae</taxon>
        <taxon>Mycenaceae</taxon>
        <taxon>Mycena</taxon>
    </lineage>
</organism>
<dbReference type="Proteomes" id="UP000623467">
    <property type="component" value="Unassembled WGS sequence"/>
</dbReference>
<evidence type="ECO:0000313" key="1">
    <source>
        <dbReference type="EMBL" id="KAF7373717.1"/>
    </source>
</evidence>
<dbReference type="AlphaFoldDB" id="A0A8H6ZAA1"/>
<protein>
    <submittedName>
        <fullName evidence="1">Uncharacterized protein</fullName>
    </submittedName>
</protein>
<proteinExistence type="predicted"/>
<evidence type="ECO:0000313" key="2">
    <source>
        <dbReference type="Proteomes" id="UP000623467"/>
    </source>
</evidence>
<sequence>MHLQPHCESEFNVASTTRTTDSESAVHAGAFFPDATGLIIGGGAFTSNVINNIYNWPQEQSSEIHKMGEYTGAFFPHAAGLTIGGGVFACNVTNVYNEQFSEFRRIPLGDIKLGKELKNILYSDTLDPQNREASVRRMYSAKICPDPAPVTVAIYQGHGAEKHWRQHLAKYETIR</sequence>
<name>A0A8H6ZAA1_9AGAR</name>
<gene>
    <name evidence="1" type="ORF">MSAN_00582700</name>
</gene>
<dbReference type="EMBL" id="JACAZH010000003">
    <property type="protein sequence ID" value="KAF7373717.1"/>
    <property type="molecule type" value="Genomic_DNA"/>
</dbReference>